<organism evidence="1 2">
    <name type="scientific">Corynebacterium pelargi</name>
    <dbReference type="NCBI Taxonomy" id="1471400"/>
    <lineage>
        <taxon>Bacteria</taxon>
        <taxon>Bacillati</taxon>
        <taxon>Actinomycetota</taxon>
        <taxon>Actinomycetes</taxon>
        <taxon>Mycobacteriales</taxon>
        <taxon>Corynebacteriaceae</taxon>
        <taxon>Corynebacterium</taxon>
    </lineage>
</organism>
<proteinExistence type="predicted"/>
<sequence precursor="true">MYALIDSTFVALGLLLVFWYVVVLLLSGLEFSWRSIIMLLGFWFTLTYLALPRMHQLFTTVYIPDYFMARTKTGDGVLGDPVNLALRGEEADIHAAMHRANWVKADPITLRSSLGIIMSSLKRTSYPAAPVSNLYLFGRKHDFAYQQEVDGNASQRHHIRFWRVPEGWELPGEKKVQWLAAGTYDRAVGLSTLTWQITHKIDANTDAERDYVIDSVRFEDPDTSVEVIENFSTAYHDKNGGGDAVHTDGNLPILDVHGAAQRAEEAGVDTGQSSNLVHLENQKLDEKLDKEIPPLQLGFVGLAVASKLVVLLIAVALLGFVHDDPEVGAALSGALGAIIATLIQGGLYVLTVRRKRWARLVFLIIASVGALGEMWRLTMADHPSIFAYLSVGLSVLVVLALSAPAVRAWVFALRRRSGVQ</sequence>
<protein>
    <submittedName>
        <fullName evidence="1">Uncharacterized protein</fullName>
    </submittedName>
</protein>
<evidence type="ECO:0000313" key="2">
    <source>
        <dbReference type="Proteomes" id="UP000288929"/>
    </source>
</evidence>
<dbReference type="InterPro" id="IPR025902">
    <property type="entry name" value="LssY-like-C_dom"/>
</dbReference>
<dbReference type="OrthoDB" id="3725455at2"/>
<dbReference type="EMBL" id="CP035299">
    <property type="protein sequence ID" value="QAU51480.1"/>
    <property type="molecule type" value="Genomic_DNA"/>
</dbReference>
<name>A0A410W6A7_9CORY</name>
<accession>A0A410W6A7</accession>
<dbReference type="KEGG" id="cpeg:CPELA_00895"/>
<dbReference type="Proteomes" id="UP000288929">
    <property type="component" value="Chromosome"/>
</dbReference>
<keyword evidence="2" id="KW-1185">Reference proteome</keyword>
<evidence type="ECO:0000313" key="1">
    <source>
        <dbReference type="EMBL" id="QAU51480.1"/>
    </source>
</evidence>
<gene>
    <name evidence="1" type="ORF">CPELA_00895</name>
</gene>
<reference evidence="1 2" key="1">
    <citation type="submission" date="2019-01" db="EMBL/GenBank/DDBJ databases">
        <authorList>
            <person name="Ruckert C."/>
            <person name="Busche T."/>
            <person name="Kalinowski J."/>
        </authorList>
    </citation>
    <scope>NUCLEOTIDE SEQUENCE [LARGE SCALE GENOMIC DNA]</scope>
    <source>
        <strain evidence="1 2">136/3</strain>
    </source>
</reference>
<dbReference type="AlphaFoldDB" id="A0A410W6A7"/>
<dbReference type="Pfam" id="PF14067">
    <property type="entry name" value="LssY_C"/>
    <property type="match status" value="1"/>
</dbReference>